<dbReference type="KEGG" id="talb:FTW19_11270"/>
<dbReference type="InterPro" id="IPR029052">
    <property type="entry name" value="Metallo-depent_PP-like"/>
</dbReference>
<dbReference type="InterPro" id="IPR051558">
    <property type="entry name" value="Metallophosphoesterase_PAP"/>
</dbReference>
<dbReference type="PANTHER" id="PTHR10161:SF14">
    <property type="entry name" value="TARTRATE-RESISTANT ACID PHOSPHATASE TYPE 5"/>
    <property type="match status" value="1"/>
</dbReference>
<dbReference type="RefSeq" id="WP_147647718.1">
    <property type="nucleotide sequence ID" value="NZ_CP042806.1"/>
</dbReference>
<organism evidence="4 5">
    <name type="scientific">Terriglobus albidus</name>
    <dbReference type="NCBI Taxonomy" id="1592106"/>
    <lineage>
        <taxon>Bacteria</taxon>
        <taxon>Pseudomonadati</taxon>
        <taxon>Acidobacteriota</taxon>
        <taxon>Terriglobia</taxon>
        <taxon>Terriglobales</taxon>
        <taxon>Acidobacteriaceae</taxon>
        <taxon>Terriglobus</taxon>
    </lineage>
</organism>
<sequence length="339" mass="38554">MENLHLDRRRFLRQSFAFSATALWASRHGLAKVMPKDPAAAELLMLGDWGYLNPAAQQVVAKGMADYTLREKLKPQALLMLGDNWYEALEGGVDSERWKSGFEEMYPKNVFDCTAYAVLGNHDYQCFPDSKVEAELEYSRRGHSRWTMPAKWYTFEFPKKNPLVTFIALDSNMPHPIAPRKDGKPTIDFTLTEEERIAQLAWLEAELQKPRKTPFTVVIAHHPVFSDGPHGDHKILIRDWDPLFRKYGVHAYLAGHDHDLQHLEFEGHPTTYFLSGGGGADLYDLKVDPTVRGPYAHKVYGFSRLSVTPKKLTLQHLDGDGRLLHAIDKTPEGKLTVLS</sequence>
<evidence type="ECO:0000313" key="4">
    <source>
        <dbReference type="EMBL" id="QEE28528.1"/>
    </source>
</evidence>
<dbReference type="Pfam" id="PF00149">
    <property type="entry name" value="Metallophos"/>
    <property type="match status" value="1"/>
</dbReference>
<dbReference type="EMBL" id="CP042806">
    <property type="protein sequence ID" value="QEE28528.1"/>
    <property type="molecule type" value="Genomic_DNA"/>
</dbReference>
<evidence type="ECO:0000256" key="2">
    <source>
        <dbReference type="ARBA" id="ARBA00022801"/>
    </source>
</evidence>
<name>A0A5B9E8T9_9BACT</name>
<evidence type="ECO:0000313" key="5">
    <source>
        <dbReference type="Proteomes" id="UP000321820"/>
    </source>
</evidence>
<dbReference type="InterPro" id="IPR006311">
    <property type="entry name" value="TAT_signal"/>
</dbReference>
<accession>A0A5B9E8T9</accession>
<evidence type="ECO:0000256" key="1">
    <source>
        <dbReference type="ARBA" id="ARBA00022729"/>
    </source>
</evidence>
<protein>
    <submittedName>
        <fullName evidence="4">Metallophosphoesterase</fullName>
    </submittedName>
</protein>
<dbReference type="PROSITE" id="PS51318">
    <property type="entry name" value="TAT"/>
    <property type="match status" value="1"/>
</dbReference>
<dbReference type="PANTHER" id="PTHR10161">
    <property type="entry name" value="TARTRATE-RESISTANT ACID PHOSPHATASE TYPE 5"/>
    <property type="match status" value="1"/>
</dbReference>
<dbReference type="OrthoDB" id="9809781at2"/>
<dbReference type="Proteomes" id="UP000321820">
    <property type="component" value="Chromosome"/>
</dbReference>
<evidence type="ECO:0000259" key="3">
    <source>
        <dbReference type="Pfam" id="PF00149"/>
    </source>
</evidence>
<dbReference type="SUPFAM" id="SSF56300">
    <property type="entry name" value="Metallo-dependent phosphatases"/>
    <property type="match status" value="1"/>
</dbReference>
<keyword evidence="5" id="KW-1185">Reference proteome</keyword>
<reference evidence="4 5" key="1">
    <citation type="submission" date="2019-08" db="EMBL/GenBank/DDBJ databases">
        <title>Complete genome sequence of Terriglobus albidus strain ORNL.</title>
        <authorList>
            <person name="Podar M."/>
        </authorList>
    </citation>
    <scope>NUCLEOTIDE SEQUENCE [LARGE SCALE GENOMIC DNA]</scope>
    <source>
        <strain evidence="4 5">ORNL</strain>
    </source>
</reference>
<proteinExistence type="predicted"/>
<gene>
    <name evidence="4" type="ORF">FTW19_11270</name>
</gene>
<keyword evidence="2" id="KW-0378">Hydrolase</keyword>
<keyword evidence="1" id="KW-0732">Signal</keyword>
<feature type="domain" description="Calcineurin-like phosphoesterase" evidence="3">
    <location>
        <begin position="46"/>
        <end position="259"/>
    </location>
</feature>
<dbReference type="AlphaFoldDB" id="A0A5B9E8T9"/>
<dbReference type="Gene3D" id="3.60.21.10">
    <property type="match status" value="1"/>
</dbReference>
<dbReference type="GO" id="GO:0016787">
    <property type="term" value="F:hydrolase activity"/>
    <property type="evidence" value="ECO:0007669"/>
    <property type="project" value="UniProtKB-KW"/>
</dbReference>
<dbReference type="InterPro" id="IPR004843">
    <property type="entry name" value="Calcineurin-like_PHP"/>
</dbReference>